<reference evidence="2" key="2">
    <citation type="submission" date="2025-09" db="UniProtKB">
        <authorList>
            <consortium name="Ensembl"/>
        </authorList>
    </citation>
    <scope>IDENTIFICATION</scope>
</reference>
<proteinExistence type="predicted"/>
<reference evidence="2" key="1">
    <citation type="submission" date="2025-08" db="UniProtKB">
        <authorList>
            <consortium name="Ensembl"/>
        </authorList>
    </citation>
    <scope>IDENTIFICATION</scope>
</reference>
<evidence type="ECO:0008006" key="4">
    <source>
        <dbReference type="Google" id="ProtNLM"/>
    </source>
</evidence>
<evidence type="ECO:0000256" key="1">
    <source>
        <dbReference type="SAM" id="SignalP"/>
    </source>
</evidence>
<evidence type="ECO:0000313" key="3">
    <source>
        <dbReference type="Proteomes" id="UP000694523"/>
    </source>
</evidence>
<accession>A0A8C6U434</accession>
<feature type="chain" id="PRO_5034129874" description="UPAR/Ly6 domain-containing protein" evidence="1">
    <location>
        <begin position="22"/>
        <end position="91"/>
    </location>
</feature>
<evidence type="ECO:0000313" key="2">
    <source>
        <dbReference type="Ensembl" id="ENSNMLP00000029389.1"/>
    </source>
</evidence>
<sequence length="91" mass="10042">KMKSLQIAVVLLVFSIGTCKCNHCVGGRPGSSCYKSVETCTRPEDVCASAISSFTTYVYSYFKRCMKASDAFILNASPHYQVFTCTTDRCN</sequence>
<name>A0A8C6U434_9GOBI</name>
<protein>
    <recommendedName>
        <fullName evidence="4">UPAR/Ly6 domain-containing protein</fullName>
    </recommendedName>
</protein>
<organism evidence="2 3">
    <name type="scientific">Neogobius melanostomus</name>
    <name type="common">round goby</name>
    <dbReference type="NCBI Taxonomy" id="47308"/>
    <lineage>
        <taxon>Eukaryota</taxon>
        <taxon>Metazoa</taxon>
        <taxon>Chordata</taxon>
        <taxon>Craniata</taxon>
        <taxon>Vertebrata</taxon>
        <taxon>Euteleostomi</taxon>
        <taxon>Actinopterygii</taxon>
        <taxon>Neopterygii</taxon>
        <taxon>Teleostei</taxon>
        <taxon>Neoteleostei</taxon>
        <taxon>Acanthomorphata</taxon>
        <taxon>Gobiaria</taxon>
        <taxon>Gobiiformes</taxon>
        <taxon>Gobioidei</taxon>
        <taxon>Gobiidae</taxon>
        <taxon>Benthophilinae</taxon>
        <taxon>Neogobiini</taxon>
        <taxon>Neogobius</taxon>
    </lineage>
</organism>
<dbReference type="SUPFAM" id="SSF57302">
    <property type="entry name" value="Snake toxin-like"/>
    <property type="match status" value="1"/>
</dbReference>
<dbReference type="InterPro" id="IPR045860">
    <property type="entry name" value="Snake_toxin-like_sf"/>
</dbReference>
<keyword evidence="3" id="KW-1185">Reference proteome</keyword>
<dbReference type="Proteomes" id="UP000694523">
    <property type="component" value="Unplaced"/>
</dbReference>
<dbReference type="Ensembl" id="ENSNMLT00000032771.1">
    <property type="protein sequence ID" value="ENSNMLP00000029389.1"/>
    <property type="gene ID" value="ENSNMLG00000018585.1"/>
</dbReference>
<dbReference type="AlphaFoldDB" id="A0A8C6U434"/>
<feature type="signal peptide" evidence="1">
    <location>
        <begin position="1"/>
        <end position="21"/>
    </location>
</feature>
<keyword evidence="1" id="KW-0732">Signal</keyword>